<feature type="region of interest" description="Disordered" evidence="1">
    <location>
        <begin position="1"/>
        <end position="27"/>
    </location>
</feature>
<evidence type="ECO:0000256" key="1">
    <source>
        <dbReference type="SAM" id="MobiDB-lite"/>
    </source>
</evidence>
<name>A0A554J910_9BACT</name>
<dbReference type="EMBL" id="VMFD01000082">
    <property type="protein sequence ID" value="TSC64846.1"/>
    <property type="molecule type" value="Genomic_DNA"/>
</dbReference>
<dbReference type="Proteomes" id="UP000316253">
    <property type="component" value="Unassembled WGS sequence"/>
</dbReference>
<dbReference type="AlphaFoldDB" id="A0A554J910"/>
<reference evidence="2 3" key="1">
    <citation type="submission" date="2017-08" db="EMBL/GenBank/DDBJ databases">
        <title>Mechanisms for carbon and nitrogen cycling indicate functional differentiation within the Candidate Phyla Radiation.</title>
        <authorList>
            <person name="Danczak R.E."/>
            <person name="Johnston M.D."/>
            <person name="Kenah C."/>
            <person name="Slattery M."/>
            <person name="Wrighton K.C."/>
            <person name="Wilkins M.J."/>
        </authorList>
    </citation>
    <scope>NUCLEOTIDE SEQUENCE [LARGE SCALE GENOMIC DNA]</scope>
    <source>
        <strain evidence="2">Gr01-1014_85</strain>
    </source>
</reference>
<protein>
    <submittedName>
        <fullName evidence="2">Uncharacterized protein</fullName>
    </submittedName>
</protein>
<sequence>MPESESSYLPAEATPVENEQTSEKEKHRYEELKNEYQKLYDYAKDQSFTVVYRAEGSQEVNSDSVHGANMSGSRQLIGSWYTENYYLAANDHKDAAVFYTDGSADVYALIIPSEMLEIRDFIAKGKQEINVMSHELREGRVKIANESDSPVPTLDNYLRQFAFVREYYELCKKLKLEP</sequence>
<evidence type="ECO:0000313" key="3">
    <source>
        <dbReference type="Proteomes" id="UP000316253"/>
    </source>
</evidence>
<gene>
    <name evidence="2" type="ORF">CEO22_687</name>
</gene>
<comment type="caution">
    <text evidence="2">The sequence shown here is derived from an EMBL/GenBank/DDBJ whole genome shotgun (WGS) entry which is preliminary data.</text>
</comment>
<organism evidence="2 3">
    <name type="scientific">Candidatus Berkelbacteria bacterium Gr01-1014_85</name>
    <dbReference type="NCBI Taxonomy" id="2017150"/>
    <lineage>
        <taxon>Bacteria</taxon>
        <taxon>Candidatus Berkelbacteria</taxon>
    </lineage>
</organism>
<evidence type="ECO:0000313" key="2">
    <source>
        <dbReference type="EMBL" id="TSC64846.1"/>
    </source>
</evidence>
<proteinExistence type="predicted"/>
<accession>A0A554J910</accession>